<dbReference type="InterPro" id="IPR036236">
    <property type="entry name" value="Znf_C2H2_sf"/>
</dbReference>
<keyword evidence="1" id="KW-0479">Metal-binding</keyword>
<evidence type="ECO:0000313" key="3">
    <source>
        <dbReference type="EMBL" id="KIM30799.1"/>
    </source>
</evidence>
<evidence type="ECO:0000313" key="4">
    <source>
        <dbReference type="Proteomes" id="UP000054097"/>
    </source>
</evidence>
<dbReference type="AlphaFoldDB" id="A0A0C3BF80"/>
<name>A0A0C3BF80_SERVB</name>
<protein>
    <recommendedName>
        <fullName evidence="2">C2H2-type domain-containing protein</fullName>
    </recommendedName>
</protein>
<evidence type="ECO:0000259" key="2">
    <source>
        <dbReference type="PROSITE" id="PS50157"/>
    </source>
</evidence>
<dbReference type="HOGENOM" id="CLU_1220335_0_0_1"/>
<accession>A0A0C3BF80</accession>
<dbReference type="Gene3D" id="3.30.160.60">
    <property type="entry name" value="Classic Zinc Finger"/>
    <property type="match status" value="1"/>
</dbReference>
<organism evidence="3 4">
    <name type="scientific">Serendipita vermifera MAFF 305830</name>
    <dbReference type="NCBI Taxonomy" id="933852"/>
    <lineage>
        <taxon>Eukaryota</taxon>
        <taxon>Fungi</taxon>
        <taxon>Dikarya</taxon>
        <taxon>Basidiomycota</taxon>
        <taxon>Agaricomycotina</taxon>
        <taxon>Agaricomycetes</taxon>
        <taxon>Sebacinales</taxon>
        <taxon>Serendipitaceae</taxon>
        <taxon>Serendipita</taxon>
    </lineage>
</organism>
<dbReference type="PROSITE" id="PS50157">
    <property type="entry name" value="ZINC_FINGER_C2H2_2"/>
    <property type="match status" value="1"/>
</dbReference>
<dbReference type="OrthoDB" id="8117402at2759"/>
<feature type="domain" description="C2H2-type" evidence="2">
    <location>
        <begin position="193"/>
        <end position="221"/>
    </location>
</feature>
<dbReference type="EMBL" id="KN824283">
    <property type="protein sequence ID" value="KIM30799.1"/>
    <property type="molecule type" value="Genomic_DNA"/>
</dbReference>
<dbReference type="GO" id="GO:0008270">
    <property type="term" value="F:zinc ion binding"/>
    <property type="evidence" value="ECO:0007669"/>
    <property type="project" value="UniProtKB-KW"/>
</dbReference>
<keyword evidence="1" id="KW-0863">Zinc-finger</keyword>
<dbReference type="SUPFAM" id="SSF57667">
    <property type="entry name" value="beta-beta-alpha zinc fingers"/>
    <property type="match status" value="1"/>
</dbReference>
<dbReference type="InterPro" id="IPR013087">
    <property type="entry name" value="Znf_C2H2_type"/>
</dbReference>
<keyword evidence="4" id="KW-1185">Reference proteome</keyword>
<evidence type="ECO:0000256" key="1">
    <source>
        <dbReference type="PROSITE-ProRule" id="PRU00042"/>
    </source>
</evidence>
<gene>
    <name evidence="3" type="ORF">M408DRAFT_270459</name>
</gene>
<sequence>MEGYGNMFTWDQLYVSPSPDTIVPLTPSSSAYSGSPSFTMSSFGSSPSPSPAAGYTQLPPVAPQQISMDYTPVLSHLPALYQRFQSNLVATQILQSIEYQTTRGYSPDPSHIGQFVLEDGNGYRCAVGDCERHRRGKGWNRSDRAREHFLTTHLGAVYRCTVHGCPATCKRPNDLHKHVLGKHAPDYQGAPGFGCVHCGKSFPKKHNLNRHIESVHSMPTNRRIRGT</sequence>
<reference evidence="4" key="2">
    <citation type="submission" date="2015-01" db="EMBL/GenBank/DDBJ databases">
        <title>Evolutionary Origins and Diversification of the Mycorrhizal Mutualists.</title>
        <authorList>
            <consortium name="DOE Joint Genome Institute"/>
            <consortium name="Mycorrhizal Genomics Consortium"/>
            <person name="Kohler A."/>
            <person name="Kuo A."/>
            <person name="Nagy L.G."/>
            <person name="Floudas D."/>
            <person name="Copeland A."/>
            <person name="Barry K.W."/>
            <person name="Cichocki N."/>
            <person name="Veneault-Fourrey C."/>
            <person name="LaButti K."/>
            <person name="Lindquist E.A."/>
            <person name="Lipzen A."/>
            <person name="Lundell T."/>
            <person name="Morin E."/>
            <person name="Murat C."/>
            <person name="Riley R."/>
            <person name="Ohm R."/>
            <person name="Sun H."/>
            <person name="Tunlid A."/>
            <person name="Henrissat B."/>
            <person name="Grigoriev I.V."/>
            <person name="Hibbett D.S."/>
            <person name="Martin F."/>
        </authorList>
    </citation>
    <scope>NUCLEOTIDE SEQUENCE [LARGE SCALE GENOMIC DNA]</scope>
    <source>
        <strain evidence="4">MAFF 305830</strain>
    </source>
</reference>
<dbReference type="PROSITE" id="PS00028">
    <property type="entry name" value="ZINC_FINGER_C2H2_1"/>
    <property type="match status" value="1"/>
</dbReference>
<reference evidence="3 4" key="1">
    <citation type="submission" date="2014-04" db="EMBL/GenBank/DDBJ databases">
        <authorList>
            <consortium name="DOE Joint Genome Institute"/>
            <person name="Kuo A."/>
            <person name="Zuccaro A."/>
            <person name="Kohler A."/>
            <person name="Nagy L.G."/>
            <person name="Floudas D."/>
            <person name="Copeland A."/>
            <person name="Barry K.W."/>
            <person name="Cichocki N."/>
            <person name="Veneault-Fourrey C."/>
            <person name="LaButti K."/>
            <person name="Lindquist E.A."/>
            <person name="Lipzen A."/>
            <person name="Lundell T."/>
            <person name="Morin E."/>
            <person name="Murat C."/>
            <person name="Sun H."/>
            <person name="Tunlid A."/>
            <person name="Henrissat B."/>
            <person name="Grigoriev I.V."/>
            <person name="Hibbett D.S."/>
            <person name="Martin F."/>
            <person name="Nordberg H.P."/>
            <person name="Cantor M.N."/>
            <person name="Hua S.X."/>
        </authorList>
    </citation>
    <scope>NUCLEOTIDE SEQUENCE [LARGE SCALE GENOMIC DNA]</scope>
    <source>
        <strain evidence="3 4">MAFF 305830</strain>
    </source>
</reference>
<proteinExistence type="predicted"/>
<dbReference type="SMART" id="SM00355">
    <property type="entry name" value="ZnF_C2H2"/>
    <property type="match status" value="3"/>
</dbReference>
<dbReference type="Proteomes" id="UP000054097">
    <property type="component" value="Unassembled WGS sequence"/>
</dbReference>
<keyword evidence="1" id="KW-0862">Zinc</keyword>